<dbReference type="InParanoid" id="A0A132B5T2"/>
<comment type="similarity">
    <text evidence="1">Belongs to the polyketide transferase af380 family.</text>
</comment>
<evidence type="ECO:0000313" key="3">
    <source>
        <dbReference type="EMBL" id="KUJ07701.1"/>
    </source>
</evidence>
<accession>A0A132B5T2</accession>
<dbReference type="GeneID" id="28816649"/>
<dbReference type="KEGG" id="psco:LY89DRAFT_351527"/>
<proteinExistence type="inferred from homology"/>
<dbReference type="Gene3D" id="1.10.10.800">
    <property type="match status" value="1"/>
</dbReference>
<dbReference type="InterPro" id="IPR022742">
    <property type="entry name" value="Hydrolase_4"/>
</dbReference>
<evidence type="ECO:0000313" key="4">
    <source>
        <dbReference type="Proteomes" id="UP000070700"/>
    </source>
</evidence>
<dbReference type="RefSeq" id="XP_018062056.1">
    <property type="nucleotide sequence ID" value="XM_018206923.1"/>
</dbReference>
<evidence type="ECO:0000256" key="1">
    <source>
        <dbReference type="ARBA" id="ARBA00029464"/>
    </source>
</evidence>
<reference evidence="3 4" key="1">
    <citation type="submission" date="2015-10" db="EMBL/GenBank/DDBJ databases">
        <title>Full genome of DAOMC 229536 Phialocephala scopiformis, a fungal endophyte of spruce producing the potent anti-insectan compound rugulosin.</title>
        <authorList>
            <consortium name="DOE Joint Genome Institute"/>
            <person name="Walker A.K."/>
            <person name="Frasz S.L."/>
            <person name="Seifert K.A."/>
            <person name="Miller J.D."/>
            <person name="Mondo S.J."/>
            <person name="Labutti K."/>
            <person name="Lipzen A."/>
            <person name="Dockter R."/>
            <person name="Kennedy M."/>
            <person name="Grigoriev I.V."/>
            <person name="Spatafora J.W."/>
        </authorList>
    </citation>
    <scope>NUCLEOTIDE SEQUENCE [LARGE SCALE GENOMIC DNA]</scope>
    <source>
        <strain evidence="3 4">CBS 120377</strain>
    </source>
</reference>
<evidence type="ECO:0000259" key="2">
    <source>
        <dbReference type="Pfam" id="PF12146"/>
    </source>
</evidence>
<dbReference type="Proteomes" id="UP000070700">
    <property type="component" value="Unassembled WGS sequence"/>
</dbReference>
<organism evidence="3 4">
    <name type="scientific">Mollisia scopiformis</name>
    <name type="common">Conifer needle endophyte fungus</name>
    <name type="synonym">Phialocephala scopiformis</name>
    <dbReference type="NCBI Taxonomy" id="149040"/>
    <lineage>
        <taxon>Eukaryota</taxon>
        <taxon>Fungi</taxon>
        <taxon>Dikarya</taxon>
        <taxon>Ascomycota</taxon>
        <taxon>Pezizomycotina</taxon>
        <taxon>Leotiomycetes</taxon>
        <taxon>Helotiales</taxon>
        <taxon>Mollisiaceae</taxon>
        <taxon>Mollisia</taxon>
    </lineage>
</organism>
<sequence>MSSKRVEFTTFDGTILRGDLYKAEAKDAGVVVMTQGLSLLKEHFVDEIAKRFQAAGIAALVYDHRGWGSSEGSPQFETDPLQQAADYHDAITFAVSLQASSQKPRVAIWEIGHSGGASMIAGNDPRLSAVILVMPFTSGARDAAAFPAGILDKAWSNRADTAAAWMSGSTPDVEYVTLWADSEANGMGEGPQRFLTGTAAYDFITTARLRSDRAGTPSENKLSLQSFYHIANIEPADYISKIAPRALLYLAATTDALTGPLETHKEVFSHAAEPKEFVILNNHHLANYFGEDFETNVGKQIEFLKRHL</sequence>
<dbReference type="GO" id="GO:0016787">
    <property type="term" value="F:hydrolase activity"/>
    <property type="evidence" value="ECO:0007669"/>
    <property type="project" value="UniProtKB-KW"/>
</dbReference>
<feature type="domain" description="Serine aminopeptidase S33" evidence="2">
    <location>
        <begin position="29"/>
        <end position="154"/>
    </location>
</feature>
<keyword evidence="3" id="KW-0378">Hydrolase</keyword>
<protein>
    <submittedName>
        <fullName evidence="3">Alpha/beta-hydrolase</fullName>
    </submittedName>
</protein>
<dbReference type="OrthoDB" id="2498029at2759"/>
<keyword evidence="4" id="KW-1185">Reference proteome</keyword>
<dbReference type="Pfam" id="PF12146">
    <property type="entry name" value="Hydrolase_4"/>
    <property type="match status" value="1"/>
</dbReference>
<dbReference type="InterPro" id="IPR029058">
    <property type="entry name" value="AB_hydrolase_fold"/>
</dbReference>
<dbReference type="Gene3D" id="3.40.50.1820">
    <property type="entry name" value="alpha/beta hydrolase"/>
    <property type="match status" value="1"/>
</dbReference>
<name>A0A132B5T2_MOLSC</name>
<gene>
    <name evidence="3" type="ORF">LY89DRAFT_351527</name>
</gene>
<dbReference type="AlphaFoldDB" id="A0A132B5T2"/>
<dbReference type="PANTHER" id="PTHR47751:SF2">
    <property type="entry name" value="DLTD N-TERMINAL DOMAIN PROTEIN (AFU_ORTHOLOGUE AFUA_8G00380)-RELATED"/>
    <property type="match status" value="1"/>
</dbReference>
<dbReference type="InterPro" id="IPR051411">
    <property type="entry name" value="Polyketide_trans_af380"/>
</dbReference>
<dbReference type="EMBL" id="KQ947438">
    <property type="protein sequence ID" value="KUJ07701.1"/>
    <property type="molecule type" value="Genomic_DNA"/>
</dbReference>
<dbReference type="PANTHER" id="PTHR47751">
    <property type="entry name" value="SUPERFAMILY HYDROLASE, PUTATIVE (AFU_ORTHOLOGUE AFUA_2G16580)-RELATED"/>
    <property type="match status" value="1"/>
</dbReference>
<dbReference type="SUPFAM" id="SSF53474">
    <property type="entry name" value="alpha/beta-Hydrolases"/>
    <property type="match status" value="1"/>
</dbReference>